<dbReference type="FunFam" id="1.10.340.70:FF:000003">
    <property type="entry name" value="Protein CBG25708"/>
    <property type="match status" value="1"/>
</dbReference>
<proteinExistence type="predicted"/>
<sequence>MQEDKPVAYTSRRPLTETECRYAQIEKEMLAIVFAAEHFHHYIFGRTVIVQSDHKPLQTIVTKPLHKISPRLQLMMLRLLRYQLTVTYTPGSKMQIADTLSRAYINGQEQSNSNDDMVMRIHSATAQFPGSDQKIIEIRRKTESDAKLKLVMNYVREGWPKIKTQVHETVKVYWSFKDSIHEENGILFYENRIIIPSSMRNEIFDKLHTGHFGLEKTRSKARQSVYWPGLSKDIVSTIMKCATCATFKRNNVKEKLLPYAVPDRPWKKVATDLFEWRNNDYLLVVDYFSKYPEIKRLENKTAECVIRAMKGIFARHGIPEEIVSDNMPFNNYQYREFASEWGFKITTSSPRYPQSNGQSEVYVGIVKQIFNKAYKSGKDPYLAMLEYRNTPISGLLYSPSQLLMSRRLRDIIPTDPKLLKPSVAENAETLLNERQRKSKVR</sequence>
<gene>
    <name evidence="9" type="primary">LOC129927220</name>
</gene>
<dbReference type="CDD" id="cd09274">
    <property type="entry name" value="RNase_HI_RT_Ty3"/>
    <property type="match status" value="1"/>
</dbReference>
<dbReference type="SUPFAM" id="SSF53098">
    <property type="entry name" value="Ribonuclease H-like"/>
    <property type="match status" value="1"/>
</dbReference>
<dbReference type="GO" id="GO:0004519">
    <property type="term" value="F:endonuclease activity"/>
    <property type="evidence" value="ECO:0007669"/>
    <property type="project" value="UniProtKB-KW"/>
</dbReference>
<dbReference type="GO" id="GO:0003964">
    <property type="term" value="F:RNA-directed DNA polymerase activity"/>
    <property type="evidence" value="ECO:0007669"/>
    <property type="project" value="UniProtKB-KW"/>
</dbReference>
<evidence type="ECO:0000256" key="1">
    <source>
        <dbReference type="ARBA" id="ARBA00022679"/>
    </source>
</evidence>
<accession>A0A9W3AUK4</accession>
<dbReference type="InterPro" id="IPR001584">
    <property type="entry name" value="Integrase_cat-core"/>
</dbReference>
<organism evidence="8 9">
    <name type="scientific">Biomphalaria glabrata</name>
    <name type="common">Bloodfluke planorb</name>
    <name type="synonym">Freshwater snail</name>
    <dbReference type="NCBI Taxonomy" id="6526"/>
    <lineage>
        <taxon>Eukaryota</taxon>
        <taxon>Metazoa</taxon>
        <taxon>Spiralia</taxon>
        <taxon>Lophotrochozoa</taxon>
        <taxon>Mollusca</taxon>
        <taxon>Gastropoda</taxon>
        <taxon>Heterobranchia</taxon>
        <taxon>Euthyneura</taxon>
        <taxon>Panpulmonata</taxon>
        <taxon>Hygrophila</taxon>
        <taxon>Lymnaeoidea</taxon>
        <taxon>Planorbidae</taxon>
        <taxon>Biomphalaria</taxon>
    </lineage>
</organism>
<dbReference type="AlphaFoldDB" id="A0A9W3AUK4"/>
<dbReference type="SUPFAM" id="SSF56672">
    <property type="entry name" value="DNA/RNA polymerases"/>
    <property type="match status" value="1"/>
</dbReference>
<dbReference type="Gene3D" id="1.10.340.70">
    <property type="match status" value="1"/>
</dbReference>
<dbReference type="Gene3D" id="3.30.420.10">
    <property type="entry name" value="Ribonuclease H-like superfamily/Ribonuclease H"/>
    <property type="match status" value="1"/>
</dbReference>
<dbReference type="GO" id="GO:0003676">
    <property type="term" value="F:nucleic acid binding"/>
    <property type="evidence" value="ECO:0007669"/>
    <property type="project" value="InterPro"/>
</dbReference>
<dbReference type="GO" id="GO:0015074">
    <property type="term" value="P:DNA integration"/>
    <property type="evidence" value="ECO:0007669"/>
    <property type="project" value="InterPro"/>
</dbReference>
<dbReference type="RefSeq" id="XP_055890819.1">
    <property type="nucleotide sequence ID" value="XM_056034844.1"/>
</dbReference>
<dbReference type="Proteomes" id="UP001165740">
    <property type="component" value="Chromosome 7"/>
</dbReference>
<keyword evidence="4" id="KW-0255">Endonuclease</keyword>
<dbReference type="PANTHER" id="PTHR37984:SF7">
    <property type="entry name" value="INTEGRASE CATALYTIC DOMAIN-CONTAINING PROTEIN"/>
    <property type="match status" value="1"/>
</dbReference>
<protein>
    <submittedName>
        <fullName evidence="9">Uncharacterized protein K02A2.6-like</fullName>
    </submittedName>
</protein>
<evidence type="ECO:0000259" key="7">
    <source>
        <dbReference type="PROSITE" id="PS50994"/>
    </source>
</evidence>
<dbReference type="PANTHER" id="PTHR37984">
    <property type="entry name" value="PROTEIN CBG26694"/>
    <property type="match status" value="1"/>
</dbReference>
<evidence type="ECO:0000256" key="4">
    <source>
        <dbReference type="ARBA" id="ARBA00022759"/>
    </source>
</evidence>
<dbReference type="InterPro" id="IPR012337">
    <property type="entry name" value="RNaseH-like_sf"/>
</dbReference>
<dbReference type="Pfam" id="PF17921">
    <property type="entry name" value="Integrase_H2C2"/>
    <property type="match status" value="1"/>
</dbReference>
<evidence type="ECO:0000313" key="9">
    <source>
        <dbReference type="RefSeq" id="XP_055890819.1"/>
    </source>
</evidence>
<dbReference type="Pfam" id="PF17917">
    <property type="entry name" value="RT_RNaseH"/>
    <property type="match status" value="1"/>
</dbReference>
<dbReference type="GeneID" id="129927220"/>
<reference evidence="9" key="1">
    <citation type="submission" date="2025-08" db="UniProtKB">
        <authorList>
            <consortium name="RefSeq"/>
        </authorList>
    </citation>
    <scope>IDENTIFICATION</scope>
</reference>
<evidence type="ECO:0000256" key="2">
    <source>
        <dbReference type="ARBA" id="ARBA00022695"/>
    </source>
</evidence>
<dbReference type="InterPro" id="IPR043502">
    <property type="entry name" value="DNA/RNA_pol_sf"/>
</dbReference>
<evidence type="ECO:0000256" key="6">
    <source>
        <dbReference type="ARBA" id="ARBA00022918"/>
    </source>
</evidence>
<evidence type="ECO:0000313" key="8">
    <source>
        <dbReference type="Proteomes" id="UP001165740"/>
    </source>
</evidence>
<keyword evidence="5" id="KW-0378">Hydrolase</keyword>
<dbReference type="Pfam" id="PF00665">
    <property type="entry name" value="rve"/>
    <property type="match status" value="1"/>
</dbReference>
<dbReference type="OrthoDB" id="6131580at2759"/>
<feature type="domain" description="Integrase catalytic" evidence="7">
    <location>
        <begin position="261"/>
        <end position="424"/>
    </location>
</feature>
<dbReference type="InterPro" id="IPR036397">
    <property type="entry name" value="RNaseH_sf"/>
</dbReference>
<keyword evidence="6" id="KW-0695">RNA-directed DNA polymerase</keyword>
<dbReference type="InterPro" id="IPR041373">
    <property type="entry name" value="RT_RNaseH"/>
</dbReference>
<keyword evidence="3" id="KW-0540">Nuclease</keyword>
<dbReference type="GO" id="GO:0016787">
    <property type="term" value="F:hydrolase activity"/>
    <property type="evidence" value="ECO:0007669"/>
    <property type="project" value="UniProtKB-KW"/>
</dbReference>
<keyword evidence="8" id="KW-1185">Reference proteome</keyword>
<dbReference type="OMA" id="VENIGCQ"/>
<dbReference type="InterPro" id="IPR041588">
    <property type="entry name" value="Integrase_H2C2"/>
</dbReference>
<dbReference type="InterPro" id="IPR050951">
    <property type="entry name" value="Retrovirus_Pol_polyprotein"/>
</dbReference>
<name>A0A9W3AUK4_BIOGL</name>
<dbReference type="FunFam" id="3.30.420.10:FF:000063">
    <property type="entry name" value="Retrovirus-related Pol polyprotein from transposon 297-like Protein"/>
    <property type="match status" value="1"/>
</dbReference>
<keyword evidence="2" id="KW-0548">Nucleotidyltransferase</keyword>
<dbReference type="PROSITE" id="PS50994">
    <property type="entry name" value="INTEGRASE"/>
    <property type="match status" value="1"/>
</dbReference>
<keyword evidence="1" id="KW-0808">Transferase</keyword>
<evidence type="ECO:0000256" key="3">
    <source>
        <dbReference type="ARBA" id="ARBA00022722"/>
    </source>
</evidence>
<evidence type="ECO:0000256" key="5">
    <source>
        <dbReference type="ARBA" id="ARBA00022801"/>
    </source>
</evidence>